<dbReference type="EMBL" id="CABL01000002">
    <property type="protein sequence ID" value="CBH74549.1"/>
    <property type="molecule type" value="Genomic_DNA"/>
</dbReference>
<dbReference type="GO" id="GO:0070006">
    <property type="term" value="F:metalloaminopeptidase activity"/>
    <property type="evidence" value="ECO:0007669"/>
    <property type="project" value="InterPro"/>
</dbReference>
<evidence type="ECO:0000256" key="5">
    <source>
        <dbReference type="SAM" id="MobiDB-lite"/>
    </source>
</evidence>
<keyword evidence="3" id="KW-0479">Metal-binding</keyword>
<dbReference type="CDD" id="cd01086">
    <property type="entry name" value="MetAP1"/>
    <property type="match status" value="1"/>
</dbReference>
<dbReference type="AlphaFoldDB" id="E6PDL4"/>
<keyword evidence="4 7" id="KW-0378">Hydrolase</keyword>
<dbReference type="Gene3D" id="3.90.230.10">
    <property type="entry name" value="Creatinase/methionine aminopeptidase superfamily"/>
    <property type="match status" value="1"/>
</dbReference>
<dbReference type="SUPFAM" id="SSF55920">
    <property type="entry name" value="Creatinase/aminopeptidase"/>
    <property type="match status" value="1"/>
</dbReference>
<gene>
    <name evidence="7" type="primary">mapA</name>
    <name evidence="7" type="ORF">CARN1_1651</name>
</gene>
<keyword evidence="2" id="KW-0645">Protease</keyword>
<dbReference type="PANTHER" id="PTHR43330:SF27">
    <property type="entry name" value="METHIONINE AMINOPEPTIDASE"/>
    <property type="match status" value="1"/>
</dbReference>
<evidence type="ECO:0000256" key="4">
    <source>
        <dbReference type="ARBA" id="ARBA00022801"/>
    </source>
</evidence>
<name>E6PDL4_9ZZZZ</name>
<feature type="region of interest" description="Disordered" evidence="5">
    <location>
        <begin position="255"/>
        <end position="274"/>
    </location>
</feature>
<dbReference type="GO" id="GO:0006508">
    <property type="term" value="P:proteolysis"/>
    <property type="evidence" value="ECO:0007669"/>
    <property type="project" value="UniProtKB-KW"/>
</dbReference>
<protein>
    <submittedName>
        <fullName evidence="7">Methionine aminopeptidase</fullName>
        <ecNumber evidence="7">3.4.11.18</ecNumber>
    </submittedName>
</protein>
<dbReference type="Pfam" id="PF00557">
    <property type="entry name" value="Peptidase_M24"/>
    <property type="match status" value="1"/>
</dbReference>
<proteinExistence type="inferred from homology"/>
<evidence type="ECO:0000256" key="1">
    <source>
        <dbReference type="ARBA" id="ARBA00022438"/>
    </source>
</evidence>
<evidence type="ECO:0000256" key="2">
    <source>
        <dbReference type="ARBA" id="ARBA00022670"/>
    </source>
</evidence>
<keyword evidence="1 7" id="KW-0031">Aminopeptidase</keyword>
<evidence type="ECO:0000259" key="6">
    <source>
        <dbReference type="Pfam" id="PF00557"/>
    </source>
</evidence>
<dbReference type="GO" id="GO:0005829">
    <property type="term" value="C:cytosol"/>
    <property type="evidence" value="ECO:0007669"/>
    <property type="project" value="TreeGrafter"/>
</dbReference>
<dbReference type="HAMAP" id="MF_01974">
    <property type="entry name" value="MetAP_1"/>
    <property type="match status" value="1"/>
</dbReference>
<reference evidence="7" key="1">
    <citation type="submission" date="2009-10" db="EMBL/GenBank/DDBJ databases">
        <title>Diversity of trophic interactions inside an arsenic-rich microbial ecosystem.</title>
        <authorList>
            <person name="Bertin P.N."/>
            <person name="Heinrich-Salmeron A."/>
            <person name="Pelletier E."/>
            <person name="Goulhen-Chollet F."/>
            <person name="Arsene-Ploetze F."/>
            <person name="Gallien S."/>
            <person name="Calteau A."/>
            <person name="Vallenet D."/>
            <person name="Casiot C."/>
            <person name="Chane-Woon-Ming B."/>
            <person name="Giloteaux L."/>
            <person name="Barakat M."/>
            <person name="Bonnefoy V."/>
            <person name="Bruneel O."/>
            <person name="Chandler M."/>
            <person name="Cleiss J."/>
            <person name="Duran R."/>
            <person name="Elbaz-Poulichet F."/>
            <person name="Fonknechten N."/>
            <person name="Lauga B."/>
            <person name="Mornico D."/>
            <person name="Ortet P."/>
            <person name="Schaeffer C."/>
            <person name="Siguier P."/>
            <person name="Alexander Thil Smith A."/>
            <person name="Van Dorsselaer A."/>
            <person name="Weissenbach J."/>
            <person name="Medigue C."/>
            <person name="Le Paslier D."/>
        </authorList>
    </citation>
    <scope>NUCLEOTIDE SEQUENCE</scope>
</reference>
<evidence type="ECO:0000313" key="7">
    <source>
        <dbReference type="EMBL" id="CBH74549.1"/>
    </source>
</evidence>
<comment type="caution">
    <text evidence="7">The sequence shown here is derived from an EMBL/GenBank/DDBJ whole genome shotgun (WGS) entry which is preliminary data.</text>
</comment>
<dbReference type="InterPro" id="IPR001714">
    <property type="entry name" value="Pept_M24_MAP"/>
</dbReference>
<dbReference type="GO" id="GO:0004239">
    <property type="term" value="F:initiator methionyl aminopeptidase activity"/>
    <property type="evidence" value="ECO:0007669"/>
    <property type="project" value="UniProtKB-EC"/>
</dbReference>
<dbReference type="InterPro" id="IPR036005">
    <property type="entry name" value="Creatinase/aminopeptidase-like"/>
</dbReference>
<dbReference type="InterPro" id="IPR002467">
    <property type="entry name" value="Pept_M24A_MAP1"/>
</dbReference>
<feature type="domain" description="Peptidase M24" evidence="6">
    <location>
        <begin position="12"/>
        <end position="238"/>
    </location>
</feature>
<dbReference type="GO" id="GO:0046872">
    <property type="term" value="F:metal ion binding"/>
    <property type="evidence" value="ECO:0007669"/>
    <property type="project" value="UniProtKB-KW"/>
</dbReference>
<evidence type="ECO:0000256" key="3">
    <source>
        <dbReference type="ARBA" id="ARBA00022723"/>
    </source>
</evidence>
<dbReference type="PRINTS" id="PR00599">
    <property type="entry name" value="MAPEPTIDASE"/>
</dbReference>
<dbReference type="NCBIfam" id="TIGR00500">
    <property type="entry name" value="met_pdase_I"/>
    <property type="match status" value="1"/>
</dbReference>
<accession>E6PDL4</accession>
<dbReference type="InterPro" id="IPR000994">
    <property type="entry name" value="Pept_M24"/>
</dbReference>
<feature type="compositionally biased region" description="Basic and acidic residues" evidence="5">
    <location>
        <begin position="255"/>
        <end position="267"/>
    </location>
</feature>
<sequence>MIELKSAREIDTIRRSGKITAAVLVELMAAVRPGITTRELDALAERGIRARGGIPTFLGYHDYPASICASVNDEVVHGIPGDRILAEGDILSIDIGTTFEGFVSDSAVTVPVGKISESAARLLRVTQESMMAGIAAMQVGGHVGDIGAAVQLHAEHQGYGVVRKLVGHGVGRAMHEEPQVPNYGSPGTGPELRPGLVLAVEPMINEGSYNVKTLRDGWTVVTTDGKLSAHFEHTIAVTPEGPRILTLRSVGEHPEVERYRPDAEKASGEPMVRS</sequence>
<dbReference type="PANTHER" id="PTHR43330">
    <property type="entry name" value="METHIONINE AMINOPEPTIDASE"/>
    <property type="match status" value="1"/>
</dbReference>
<dbReference type="EC" id="3.4.11.18" evidence="7"/>
<organism evidence="7">
    <name type="scientific">mine drainage metagenome</name>
    <dbReference type="NCBI Taxonomy" id="410659"/>
    <lineage>
        <taxon>unclassified sequences</taxon>
        <taxon>metagenomes</taxon>
        <taxon>ecological metagenomes</taxon>
    </lineage>
</organism>